<comment type="caution">
    <text evidence="2">The sequence shown here is derived from an EMBL/GenBank/DDBJ whole genome shotgun (WGS) entry which is preliminary data.</text>
</comment>
<evidence type="ECO:0000256" key="1">
    <source>
        <dbReference type="SAM" id="Phobius"/>
    </source>
</evidence>
<keyword evidence="1" id="KW-0812">Transmembrane</keyword>
<protein>
    <submittedName>
        <fullName evidence="2">Uncharacterized protein</fullName>
    </submittedName>
</protein>
<evidence type="ECO:0000313" key="2">
    <source>
        <dbReference type="EMBL" id="KAK8580900.1"/>
    </source>
</evidence>
<keyword evidence="1" id="KW-0472">Membrane</keyword>
<dbReference type="EMBL" id="JBBPBM010000006">
    <property type="protein sequence ID" value="KAK8580900.1"/>
    <property type="molecule type" value="Genomic_DNA"/>
</dbReference>
<reference evidence="2 3" key="1">
    <citation type="journal article" date="2024" name="G3 (Bethesda)">
        <title>Genome assembly of Hibiscus sabdariffa L. provides insights into metabolisms of medicinal natural products.</title>
        <authorList>
            <person name="Kim T."/>
        </authorList>
    </citation>
    <scope>NUCLEOTIDE SEQUENCE [LARGE SCALE GENOMIC DNA]</scope>
    <source>
        <strain evidence="2">TK-2024</strain>
        <tissue evidence="2">Old leaves</tissue>
    </source>
</reference>
<keyword evidence="1" id="KW-1133">Transmembrane helix</keyword>
<name>A0ABR2FIX0_9ROSI</name>
<accession>A0ABR2FIX0</accession>
<sequence>MSISFPFKVSGLDSPLLFVPLEFFALSWFSRCLFNLTMRIPKLAVASCPSFFATDFPAPFSSRFLRFFTGFLPKIESYPRRWC</sequence>
<proteinExistence type="predicted"/>
<keyword evidence="3" id="KW-1185">Reference proteome</keyword>
<evidence type="ECO:0000313" key="3">
    <source>
        <dbReference type="Proteomes" id="UP001472677"/>
    </source>
</evidence>
<organism evidence="2 3">
    <name type="scientific">Hibiscus sabdariffa</name>
    <name type="common">roselle</name>
    <dbReference type="NCBI Taxonomy" id="183260"/>
    <lineage>
        <taxon>Eukaryota</taxon>
        <taxon>Viridiplantae</taxon>
        <taxon>Streptophyta</taxon>
        <taxon>Embryophyta</taxon>
        <taxon>Tracheophyta</taxon>
        <taxon>Spermatophyta</taxon>
        <taxon>Magnoliopsida</taxon>
        <taxon>eudicotyledons</taxon>
        <taxon>Gunneridae</taxon>
        <taxon>Pentapetalae</taxon>
        <taxon>rosids</taxon>
        <taxon>malvids</taxon>
        <taxon>Malvales</taxon>
        <taxon>Malvaceae</taxon>
        <taxon>Malvoideae</taxon>
        <taxon>Hibiscus</taxon>
    </lineage>
</organism>
<dbReference type="Proteomes" id="UP001472677">
    <property type="component" value="Unassembled WGS sequence"/>
</dbReference>
<feature type="transmembrane region" description="Helical" evidence="1">
    <location>
        <begin position="16"/>
        <end position="34"/>
    </location>
</feature>
<gene>
    <name evidence="2" type="ORF">V6N12_071150</name>
</gene>